<evidence type="ECO:0000256" key="4">
    <source>
        <dbReference type="ARBA" id="ARBA00022989"/>
    </source>
</evidence>
<dbReference type="Pfam" id="PF12796">
    <property type="entry name" value="Ank_2"/>
    <property type="match status" value="1"/>
</dbReference>
<feature type="domain" description="PGG" evidence="10">
    <location>
        <begin position="654"/>
        <end position="699"/>
    </location>
</feature>
<dbReference type="PANTHER" id="PTHR24186:SF50">
    <property type="entry name" value="ANKYRIN REPEAT-CONTAINING PROTEIN ITN1-LIKE ISOFORM X1"/>
    <property type="match status" value="1"/>
</dbReference>
<keyword evidence="6" id="KW-0472">Membrane</keyword>
<feature type="compositionally biased region" description="Polar residues" evidence="8">
    <location>
        <begin position="182"/>
        <end position="197"/>
    </location>
</feature>
<dbReference type="InterPro" id="IPR002110">
    <property type="entry name" value="Ankyrin_rpt"/>
</dbReference>
<comment type="caution">
    <text evidence="11">The sequence shown here is derived from an EMBL/GenBank/DDBJ whole genome shotgun (WGS) entry which is preliminary data.</text>
</comment>
<accession>A0A811Q8H0</accession>
<keyword evidence="3" id="KW-0677">Repeat</keyword>
<evidence type="ECO:0000256" key="5">
    <source>
        <dbReference type="ARBA" id="ARBA00023043"/>
    </source>
</evidence>
<evidence type="ECO:0000256" key="7">
    <source>
        <dbReference type="PROSITE-ProRule" id="PRU00023"/>
    </source>
</evidence>
<dbReference type="PROSITE" id="PS50297">
    <property type="entry name" value="ANK_REP_REGION"/>
    <property type="match status" value="1"/>
</dbReference>
<dbReference type="InterPro" id="IPR026961">
    <property type="entry name" value="PGG_dom"/>
</dbReference>
<comment type="subcellular location">
    <subcellularLocation>
        <location evidence="1">Membrane</location>
        <topology evidence="1">Multi-pass membrane protein</topology>
    </subcellularLocation>
</comment>
<evidence type="ECO:0000313" key="12">
    <source>
        <dbReference type="Proteomes" id="UP000604825"/>
    </source>
</evidence>
<dbReference type="PANTHER" id="PTHR24186">
    <property type="entry name" value="PROTEIN PHOSPHATASE 1 REGULATORY SUBUNIT"/>
    <property type="match status" value="1"/>
</dbReference>
<dbReference type="InterPro" id="IPR036770">
    <property type="entry name" value="Ankyrin_rpt-contain_sf"/>
</dbReference>
<protein>
    <recommendedName>
        <fullName evidence="10">PGG domain-containing protein</fullName>
    </recommendedName>
</protein>
<dbReference type="GO" id="GO:0005886">
    <property type="term" value="C:plasma membrane"/>
    <property type="evidence" value="ECO:0007669"/>
    <property type="project" value="TreeGrafter"/>
</dbReference>
<evidence type="ECO:0000256" key="8">
    <source>
        <dbReference type="SAM" id="MobiDB-lite"/>
    </source>
</evidence>
<keyword evidence="9" id="KW-0732">Signal</keyword>
<dbReference type="Proteomes" id="UP000604825">
    <property type="component" value="Unassembled WGS sequence"/>
</dbReference>
<evidence type="ECO:0000256" key="9">
    <source>
        <dbReference type="SAM" id="SignalP"/>
    </source>
</evidence>
<evidence type="ECO:0000313" key="11">
    <source>
        <dbReference type="EMBL" id="CAD6255529.1"/>
    </source>
</evidence>
<evidence type="ECO:0000256" key="3">
    <source>
        <dbReference type="ARBA" id="ARBA00022737"/>
    </source>
</evidence>
<name>A0A811Q8H0_9POAL</name>
<proteinExistence type="predicted"/>
<dbReference type="AlphaFoldDB" id="A0A811Q8H0"/>
<keyword evidence="2" id="KW-0812">Transmembrane</keyword>
<keyword evidence="5 7" id="KW-0040">ANK repeat</keyword>
<feature type="chain" id="PRO_5032350585" description="PGG domain-containing protein" evidence="9">
    <location>
        <begin position="23"/>
        <end position="958"/>
    </location>
</feature>
<dbReference type="SMART" id="SM00248">
    <property type="entry name" value="ANK"/>
    <property type="match status" value="6"/>
</dbReference>
<feature type="repeat" description="ANK" evidence="7">
    <location>
        <begin position="558"/>
        <end position="591"/>
    </location>
</feature>
<evidence type="ECO:0000259" key="10">
    <source>
        <dbReference type="Pfam" id="PF13962"/>
    </source>
</evidence>
<dbReference type="PROSITE" id="PS50088">
    <property type="entry name" value="ANK_REPEAT"/>
    <property type="match status" value="3"/>
</dbReference>
<keyword evidence="4" id="KW-1133">Transmembrane helix</keyword>
<dbReference type="Gene3D" id="1.25.40.20">
    <property type="entry name" value="Ankyrin repeat-containing domain"/>
    <property type="match status" value="3"/>
</dbReference>
<feature type="repeat" description="ANK" evidence="7">
    <location>
        <begin position="339"/>
        <end position="371"/>
    </location>
</feature>
<feature type="signal peptide" evidence="9">
    <location>
        <begin position="1"/>
        <end position="22"/>
    </location>
</feature>
<dbReference type="Pfam" id="PF13857">
    <property type="entry name" value="Ank_5"/>
    <property type="match status" value="1"/>
</dbReference>
<dbReference type="SUPFAM" id="SSF48403">
    <property type="entry name" value="Ankyrin repeat"/>
    <property type="match status" value="1"/>
</dbReference>
<evidence type="ECO:0000256" key="1">
    <source>
        <dbReference type="ARBA" id="ARBA00004141"/>
    </source>
</evidence>
<dbReference type="OrthoDB" id="1916412at2759"/>
<feature type="region of interest" description="Disordered" evidence="8">
    <location>
        <begin position="176"/>
        <end position="200"/>
    </location>
</feature>
<feature type="repeat" description="ANK" evidence="7">
    <location>
        <begin position="297"/>
        <end position="319"/>
    </location>
</feature>
<evidence type="ECO:0000256" key="2">
    <source>
        <dbReference type="ARBA" id="ARBA00022692"/>
    </source>
</evidence>
<keyword evidence="12" id="KW-1185">Reference proteome</keyword>
<reference evidence="11" key="1">
    <citation type="submission" date="2020-10" db="EMBL/GenBank/DDBJ databases">
        <authorList>
            <person name="Han B."/>
            <person name="Lu T."/>
            <person name="Zhao Q."/>
            <person name="Huang X."/>
            <person name="Zhao Y."/>
        </authorList>
    </citation>
    <scope>NUCLEOTIDE SEQUENCE</scope>
</reference>
<organism evidence="11 12">
    <name type="scientific">Miscanthus lutarioriparius</name>
    <dbReference type="NCBI Taxonomy" id="422564"/>
    <lineage>
        <taxon>Eukaryota</taxon>
        <taxon>Viridiplantae</taxon>
        <taxon>Streptophyta</taxon>
        <taxon>Embryophyta</taxon>
        <taxon>Tracheophyta</taxon>
        <taxon>Spermatophyta</taxon>
        <taxon>Magnoliopsida</taxon>
        <taxon>Liliopsida</taxon>
        <taxon>Poales</taxon>
        <taxon>Poaceae</taxon>
        <taxon>PACMAD clade</taxon>
        <taxon>Panicoideae</taxon>
        <taxon>Andropogonodae</taxon>
        <taxon>Andropogoneae</taxon>
        <taxon>Saccharinae</taxon>
        <taxon>Miscanthus</taxon>
    </lineage>
</organism>
<evidence type="ECO:0000256" key="6">
    <source>
        <dbReference type="ARBA" id="ARBA00023136"/>
    </source>
</evidence>
<dbReference type="EMBL" id="CAJGYO010000010">
    <property type="protein sequence ID" value="CAD6255529.1"/>
    <property type="molecule type" value="Genomic_DNA"/>
</dbReference>
<gene>
    <name evidence="11" type="ORF">NCGR_LOCUS39071</name>
</gene>
<dbReference type="Pfam" id="PF13962">
    <property type="entry name" value="PGG"/>
    <property type="match status" value="1"/>
</dbReference>
<sequence length="958" mass="105947">MALWLVLGQLVLLLHMRMWMLGLMHLRQALPRGVLVIVSNGSRTDKCFKDKDVNFVAKALREYSGEAVSPTIVKVFLLLMQPQFSSLHEPWCSGAEGTVASPTEQQANAPVAAMDAKLMVATGSGDVQQLKDLVNKQEQYSKMVVVEAMAKQQGNMDPHLLALASSGSSEKLQALFNRKDGQSSGQSTERSLTTRRVSSYGDAEANESILEGKGITAEGDTALHVVAASGQGDNFFTRSREAKHLLLVDQNNNRRHPTHAERHALTTYGYGDGDNFLESARIIYGKAKHLLFVQNNKGDTPLHCAVRAGKSNMVACLIDLASAEGEDMIKELLRKENKHKETALHEAVRVGNKDIVDLLMGKDSELASFPQDGGASPVYLAIVLKQDEIVKTLYDKTSHGKLSFSGPNGQNALHAAVLRYQARDLTKLLKWNETHLCPQNKDLTTQRDENGSTPLHFAAAIKLLFRPSSICQQVLEANPDAMYQPDYSGFFPIHVAASVGASCNVDMFVKRCPGSAGLCDDKGRTFLHVAVEKKEASVIRSACRNLSLSWIMNMVDNDGNTALHLAVEAGSLQMFCPLLANPQVKLNLPNSRGETPLDIAEYKIPEDGFYYPKNSEVQICRTLRIADAVKGAHRHDHLKDKTVKHDESKEMEVVKDSTGALCIGSVLIATVTFGATFAVPGGYIADDHNNGGTPILARRVGYPKRTKLWLPMCIDRSQSFEPLYTINSSIHGQAQYIPNTVLSSMTRTTSDHVPLKIEVSTSVPKSTVFRFENHWIHAAGFSDLISSVWTTQSQGTNPAASISAKLKNTRAELRAWRKNRPSIAQQETDCKQVVNILDHIEEIRPFSTPELNLRSIIVCILGRVTKAKLTHWKQRSKVRAAIEGDENTRYFHACANQRLRGNKIQIIEHNGFDLTGHNQKALVLYSFYLNLLGCPDLTTWNFRLSDIYPENTPTLRLP</sequence>